<gene>
    <name evidence="5" type="ORF">P170DRAFT_502616</name>
</gene>
<dbReference type="Gene3D" id="1.25.40.20">
    <property type="entry name" value="Ankyrin repeat-containing domain"/>
    <property type="match status" value="8"/>
</dbReference>
<evidence type="ECO:0000256" key="2">
    <source>
        <dbReference type="ARBA" id="ARBA00023043"/>
    </source>
</evidence>
<feature type="repeat" description="ANK" evidence="3">
    <location>
        <begin position="900"/>
        <end position="933"/>
    </location>
</feature>
<organism evidence="5 6">
    <name type="scientific">Aspergillus steynii IBT 23096</name>
    <dbReference type="NCBI Taxonomy" id="1392250"/>
    <lineage>
        <taxon>Eukaryota</taxon>
        <taxon>Fungi</taxon>
        <taxon>Dikarya</taxon>
        <taxon>Ascomycota</taxon>
        <taxon>Pezizomycotina</taxon>
        <taxon>Eurotiomycetes</taxon>
        <taxon>Eurotiomycetidae</taxon>
        <taxon>Eurotiales</taxon>
        <taxon>Aspergillaceae</taxon>
        <taxon>Aspergillus</taxon>
        <taxon>Aspergillus subgen. Circumdati</taxon>
    </lineage>
</organism>
<feature type="repeat" description="ANK" evidence="3">
    <location>
        <begin position="850"/>
        <end position="881"/>
    </location>
</feature>
<reference evidence="5 6" key="1">
    <citation type="submission" date="2016-12" db="EMBL/GenBank/DDBJ databases">
        <title>The genomes of Aspergillus section Nigri reveals drivers in fungal speciation.</title>
        <authorList>
            <consortium name="DOE Joint Genome Institute"/>
            <person name="Vesth T.C."/>
            <person name="Nybo J."/>
            <person name="Theobald S."/>
            <person name="Brandl J."/>
            <person name="Frisvad J.C."/>
            <person name="Nielsen K.F."/>
            <person name="Lyhne E.K."/>
            <person name="Kogle M.E."/>
            <person name="Kuo A."/>
            <person name="Riley R."/>
            <person name="Clum A."/>
            <person name="Nolan M."/>
            <person name="Lipzen A."/>
            <person name="Salamov A."/>
            <person name="Henrissat B."/>
            <person name="Wiebenga A."/>
            <person name="De Vries R.P."/>
            <person name="Grigoriev I.V."/>
            <person name="Mortensen U.H."/>
            <person name="Andersen M.R."/>
            <person name="Baker S.E."/>
        </authorList>
    </citation>
    <scope>NUCLEOTIDE SEQUENCE [LARGE SCALE GENOMIC DNA]</scope>
    <source>
        <strain evidence="5 6">IBT 23096</strain>
    </source>
</reference>
<dbReference type="PANTHER" id="PTHR24123:SF33">
    <property type="entry name" value="PROTEIN HOS4"/>
    <property type="match status" value="1"/>
</dbReference>
<dbReference type="PROSITE" id="PS50297">
    <property type="entry name" value="ANK_REP_REGION"/>
    <property type="match status" value="3"/>
</dbReference>
<protein>
    <submittedName>
        <fullName evidence="5">Ankyrin</fullName>
    </submittedName>
</protein>
<keyword evidence="2 3" id="KW-0040">ANK repeat</keyword>
<feature type="repeat" description="ANK" evidence="3">
    <location>
        <begin position="1680"/>
        <end position="1712"/>
    </location>
</feature>
<feature type="repeat" description="ANK" evidence="3">
    <location>
        <begin position="513"/>
        <end position="545"/>
    </location>
</feature>
<dbReference type="InterPro" id="IPR002110">
    <property type="entry name" value="Ankyrin_rpt"/>
</dbReference>
<dbReference type="GeneID" id="36561888"/>
<accession>A0A2I2FTZ4</accession>
<keyword evidence="6" id="KW-1185">Reference proteome</keyword>
<dbReference type="OrthoDB" id="21416at2759"/>
<dbReference type="STRING" id="1392250.A0A2I2FTZ4"/>
<dbReference type="Pfam" id="PF24883">
    <property type="entry name" value="NPHP3_N"/>
    <property type="match status" value="1"/>
</dbReference>
<feature type="repeat" description="ANK" evidence="3">
    <location>
        <begin position="1357"/>
        <end position="1392"/>
    </location>
</feature>
<dbReference type="InterPro" id="IPR036770">
    <property type="entry name" value="Ankyrin_rpt-contain_sf"/>
</dbReference>
<dbReference type="SUPFAM" id="SSF48403">
    <property type="entry name" value="Ankyrin repeat"/>
    <property type="match status" value="5"/>
</dbReference>
<dbReference type="InterPro" id="IPR056884">
    <property type="entry name" value="NPHP3-like_N"/>
</dbReference>
<dbReference type="SMART" id="SM00248">
    <property type="entry name" value="ANK"/>
    <property type="match status" value="23"/>
</dbReference>
<comment type="caution">
    <text evidence="5">The sequence shown here is derived from an EMBL/GenBank/DDBJ whole genome shotgun (WGS) entry which is preliminary data.</text>
</comment>
<proteinExistence type="predicted"/>
<evidence type="ECO:0000313" key="5">
    <source>
        <dbReference type="EMBL" id="PLB44109.1"/>
    </source>
</evidence>
<evidence type="ECO:0000256" key="1">
    <source>
        <dbReference type="ARBA" id="ARBA00022737"/>
    </source>
</evidence>
<dbReference type="InterPro" id="IPR051165">
    <property type="entry name" value="Multifunctional_ANK_Repeat"/>
</dbReference>
<dbReference type="VEuPathDB" id="FungiDB:P170DRAFT_502616"/>
<dbReference type="PROSITE" id="PS50088">
    <property type="entry name" value="ANK_REPEAT"/>
    <property type="match status" value="8"/>
</dbReference>
<feature type="repeat" description="ANK" evidence="3">
    <location>
        <begin position="1394"/>
        <end position="1428"/>
    </location>
</feature>
<feature type="repeat" description="ANK" evidence="3">
    <location>
        <begin position="546"/>
        <end position="578"/>
    </location>
</feature>
<dbReference type="PANTHER" id="PTHR24123">
    <property type="entry name" value="ANKYRIN REPEAT-CONTAINING"/>
    <property type="match status" value="1"/>
</dbReference>
<feature type="domain" description="Nephrocystin 3-like N-terminal" evidence="4">
    <location>
        <begin position="46"/>
        <end position="169"/>
    </location>
</feature>
<name>A0A2I2FTZ4_9EURO</name>
<keyword evidence="1" id="KW-0677">Repeat</keyword>
<sequence>MVDAEDVDLSDSPDTKLSDLRGWLRPTPYWNASSDFKKHLNAHVPGTGRWLFETPEYQQWHDSTTQGILWLKAVAGAGKSVLAAHLISDLQAKEEKKPVLFFFARRIVTANHGCQSLVRDCMHQLLGHSPELRARLEAVKKTNSDVENVAFNELWQVFLDALNTVEKAYCIQKALNVPSILQLRLEDRQVNKDIALFLECRLSHASHLSVPAKEKVKRLIEDRVHPSFLYARLMLDELLEEHRVESLGVDRVRNALLSLPASLEHMYTQMLHGHSQLASVPQERQVLILQLATHASRPLRLLEISTVLNFLDMAQTKSTHGDTKNMTRMSCGPLLEILEDETVSIIHHSFTEFLTDMQRKGQSLTQNGAPTFPVIDSSATHELMALICVRYLLSGCLSSWTLKARAQRHTIMMGATVEQKESQLQHPFLAYALQNWCYHIRQVSEVKGELLDALDQLMQPGTTVFLGCVDYMLQPVYNVETITPLHLAAWGGMTAYIKKRLMSDSSLDAITEFAETSLSMAAQRGHDGTASLLLNHGAAPDTPDKRGMKPLHYAARSNHHATVQVLLDAGVNPMTRRTQDYSLSENSYVSTTGDTALEYASESGCVESIAAMIPCLSQEDLNSYLIFAITRGHVLAVKYVLQTGLVDVKSSIGGQALIEAGSDLNFQILELLLSKGADPLYQQQPSHIAYANVIVIEHEPVIEKTSLILAVCGSPHMESGITNHEPRCHMFERCLNLAISAGSDVNVQGEEGYTALHYCIVRCIPGTESLLEHGAKTDARDLNDNTPLHLLRPFPALERTLDSLIRSGAQWDAVREKDGKTALHACLENWSGDIAWMRPYVKDWGTADYEGNTPLHVVSKRGGPGIKELIEMGADIDSKNHQGATPLLEMEDDMYEKDYAGDNALHLTCQYSRRAGAIKFLLDVGADPLHRNHMGDTLYHVLARRASRRPSDGTFEEILNLIRNTAIPIRAKNFRGETLLHVLCSKNRKRARTVVDSLPQSDVDAMFKMTDNEGKTPTHNAVAYCQRMAEWVVRKAPDLTIRTHQRQNLLHLAAEAGQSNVIGLLLESYSKVQRDKVMNQVDRDERTPLHYACCSGRPESVQLLLDAGADVRVADKNGYTPLHACAMFVRHSGVLDANKYPETRISSDKETLRVTDIVHLLCRHGADIQAKNRFRRTPIEVALDNNHEEMIYALTREMAEASSRLLSQADLYRGVSGQTYFSSRQTNVESLIQELKETEYLERTLIQVLRSGAYGALEEVAIRGAEFTAENIHWKQFLIYLAEWGYADLLERLLKRERDIDWINESLSIPHDWRKTERPVLFFVASRELPSLPLLRLLVETFDADVNVRSTTNEDFSGTSILHILAKGEHWWQTDAVRYVLDKGADVTMQDGRDRRTALHVAMSAVPRRIGILKALLEHGANPNTADKDGVTPFNLTTGDPELFRLFLRYGADVTTGNEPMLFRAIQNLNVDLVQEILMAGVDCNMPFKNGLTTPDLEKHRRSMGNEAAENHYSLSLPPIRFAARLWFPRVEDLAKHQKALRIVEILLGHGATPFSPLENTTILHDVIDYGGTLEPLLALPALDLEQRDIKERTLLLAACGGRDPGETPFNRHLGRYRIELIRKLCAMGADVSAVDSHKRNVLHLLVTTMKEAKDQIEFTGLIKELIMKRPDLLQERNEEGYTPLLLAAVKKRVPTTAILAEAGANFQECDSDGNTMLHHVASFYCSLSSEHDIAAAYTLMRLGLDFNARNNDGDAPISKYVLSFNDQPQTWVDNPYVEQLKSFREYGADYHTVNNAGETLLHLAARIPWHEETDADDKSVRAFKCLMDMGLNPLQEDHQQRTPLDVAAAYGKDDIVALFQKR</sequence>
<evidence type="ECO:0000259" key="4">
    <source>
        <dbReference type="Pfam" id="PF24883"/>
    </source>
</evidence>
<evidence type="ECO:0000313" key="6">
    <source>
        <dbReference type="Proteomes" id="UP000234275"/>
    </source>
</evidence>
<dbReference type="Proteomes" id="UP000234275">
    <property type="component" value="Unassembled WGS sequence"/>
</dbReference>
<dbReference type="EMBL" id="MSFO01000009">
    <property type="protein sequence ID" value="PLB44109.1"/>
    <property type="molecule type" value="Genomic_DNA"/>
</dbReference>
<dbReference type="RefSeq" id="XP_024699411.1">
    <property type="nucleotide sequence ID" value="XM_024854182.1"/>
</dbReference>
<dbReference type="Pfam" id="PF12796">
    <property type="entry name" value="Ank_2"/>
    <property type="match status" value="3"/>
</dbReference>
<evidence type="ECO:0000256" key="3">
    <source>
        <dbReference type="PROSITE-ProRule" id="PRU00023"/>
    </source>
</evidence>
<feature type="repeat" description="ANK" evidence="3">
    <location>
        <begin position="1084"/>
        <end position="1116"/>
    </location>
</feature>